<evidence type="ECO:0000259" key="10">
    <source>
        <dbReference type="Pfam" id="PF00294"/>
    </source>
</evidence>
<feature type="binding site" evidence="9">
    <location>
        <position position="271"/>
    </location>
    <ligand>
        <name>K(+)</name>
        <dbReference type="ChEBI" id="CHEBI:29103"/>
    </ligand>
</feature>
<gene>
    <name evidence="11" type="ORF">CC78DRAFT_561984</name>
</gene>
<comment type="function">
    <text evidence="9">Catalyzes the phosphorylation of ribose at O-5 in a reaction requiring ATP and magnesium. The resulting D-ribose-5-phosphate can then be used either for sythesis of nucleotides, histidine, and tryptophan, or as a component of the pentose phosphate pathway.</text>
</comment>
<evidence type="ECO:0000256" key="9">
    <source>
        <dbReference type="HAMAP-Rule" id="MF_03215"/>
    </source>
</evidence>
<feature type="binding site" evidence="9">
    <location>
        <begin position="243"/>
        <end position="248"/>
    </location>
    <ligand>
        <name>ATP</name>
        <dbReference type="ChEBI" id="CHEBI:30616"/>
    </ligand>
</feature>
<feature type="binding site" evidence="9">
    <location>
        <begin position="41"/>
        <end position="45"/>
    </location>
    <ligand>
        <name>substrate</name>
    </ligand>
</feature>
<keyword evidence="12" id="KW-1185">Reference proteome</keyword>
<keyword evidence="9" id="KW-0539">Nucleus</keyword>
<dbReference type="OrthoDB" id="415590at2759"/>
<feature type="binding site" evidence="9">
    <location>
        <position position="273"/>
    </location>
    <ligand>
        <name>K(+)</name>
        <dbReference type="ChEBI" id="CHEBI:29103"/>
    </ligand>
</feature>
<dbReference type="GO" id="GO:0004747">
    <property type="term" value="F:ribokinase activity"/>
    <property type="evidence" value="ECO:0007669"/>
    <property type="project" value="UniProtKB-UniRule"/>
</dbReference>
<evidence type="ECO:0000256" key="7">
    <source>
        <dbReference type="ARBA" id="ARBA00022958"/>
    </source>
</evidence>
<dbReference type="PANTHER" id="PTHR10584">
    <property type="entry name" value="SUGAR KINASE"/>
    <property type="match status" value="1"/>
</dbReference>
<dbReference type="GO" id="GO:0046872">
    <property type="term" value="F:metal ion binding"/>
    <property type="evidence" value="ECO:0007669"/>
    <property type="project" value="UniProtKB-KW"/>
</dbReference>
<feature type="domain" description="Carbohydrate kinase PfkB" evidence="10">
    <location>
        <begin position="5"/>
        <end position="324"/>
    </location>
</feature>
<reference evidence="12" key="1">
    <citation type="journal article" date="2020" name="Stud. Mycol.">
        <title>101 Dothideomycetes genomes: A test case for predicting lifestyles and emergence of pathogens.</title>
        <authorList>
            <person name="Haridas S."/>
            <person name="Albert R."/>
            <person name="Binder M."/>
            <person name="Bloem J."/>
            <person name="LaButti K."/>
            <person name="Salamov A."/>
            <person name="Andreopoulos B."/>
            <person name="Baker S."/>
            <person name="Barry K."/>
            <person name="Bills G."/>
            <person name="Bluhm B."/>
            <person name="Cannon C."/>
            <person name="Castanera R."/>
            <person name="Culley D."/>
            <person name="Daum C."/>
            <person name="Ezra D."/>
            <person name="Gonzalez J."/>
            <person name="Henrissat B."/>
            <person name="Kuo A."/>
            <person name="Liang C."/>
            <person name="Lipzen A."/>
            <person name="Lutzoni F."/>
            <person name="Magnuson J."/>
            <person name="Mondo S."/>
            <person name="Nolan M."/>
            <person name="Ohm R."/>
            <person name="Pangilinan J."/>
            <person name="Park H.-J."/>
            <person name="Ramirez L."/>
            <person name="Alfaro M."/>
            <person name="Sun H."/>
            <person name="Tritt A."/>
            <person name="Yoshinaga Y."/>
            <person name="Zwiers L.-H."/>
            <person name="Turgeon B."/>
            <person name="Goodwin S."/>
            <person name="Spatafora J."/>
            <person name="Crous P."/>
            <person name="Grigoriev I."/>
        </authorList>
    </citation>
    <scope>NUCLEOTIDE SEQUENCE [LARGE SCALE GENOMIC DNA]</scope>
    <source>
        <strain evidence="12">CBS 304.66</strain>
    </source>
</reference>
<dbReference type="InterPro" id="IPR011611">
    <property type="entry name" value="PfkB_dom"/>
</dbReference>
<dbReference type="CDD" id="cd01174">
    <property type="entry name" value="ribokinase"/>
    <property type="match status" value="1"/>
</dbReference>
<dbReference type="GO" id="GO:0005524">
    <property type="term" value="F:ATP binding"/>
    <property type="evidence" value="ECO:0007669"/>
    <property type="project" value="UniProtKB-UniRule"/>
</dbReference>
<feature type="binding site" evidence="9">
    <location>
        <position position="317"/>
    </location>
    <ligand>
        <name>K(+)</name>
        <dbReference type="ChEBI" id="CHEBI:29103"/>
    </ligand>
</feature>
<feature type="binding site" evidence="9">
    <location>
        <position position="312"/>
    </location>
    <ligand>
        <name>K(+)</name>
        <dbReference type="ChEBI" id="CHEBI:29103"/>
    </ligand>
</feature>
<dbReference type="GO" id="GO:0005737">
    <property type="term" value="C:cytoplasm"/>
    <property type="evidence" value="ECO:0007669"/>
    <property type="project" value="UniProtKB-SubCell"/>
</dbReference>
<evidence type="ECO:0000313" key="11">
    <source>
        <dbReference type="EMBL" id="KAF2261000.1"/>
    </source>
</evidence>
<dbReference type="HAMAP" id="MF_01987">
    <property type="entry name" value="Ribokinase"/>
    <property type="match status" value="1"/>
</dbReference>
<dbReference type="InterPro" id="IPR011877">
    <property type="entry name" value="Ribokinase"/>
</dbReference>
<feature type="binding site" evidence="9">
    <location>
        <position position="210"/>
    </location>
    <ligand>
        <name>ATP</name>
        <dbReference type="ChEBI" id="CHEBI:30616"/>
    </ligand>
</feature>
<evidence type="ECO:0000256" key="6">
    <source>
        <dbReference type="ARBA" id="ARBA00022842"/>
    </source>
</evidence>
<keyword evidence="3 9" id="KW-0547">Nucleotide-binding</keyword>
<name>A0A9P4MX65_9PLEO</name>
<comment type="catalytic activity">
    <reaction evidence="9">
        <text>D-ribose + ATP = D-ribose 5-phosphate + ADP + H(+)</text>
        <dbReference type="Rhea" id="RHEA:13697"/>
        <dbReference type="ChEBI" id="CHEBI:15378"/>
        <dbReference type="ChEBI" id="CHEBI:30616"/>
        <dbReference type="ChEBI" id="CHEBI:47013"/>
        <dbReference type="ChEBI" id="CHEBI:78346"/>
        <dbReference type="ChEBI" id="CHEBI:456216"/>
        <dbReference type="EC" id="2.7.1.15"/>
    </reaction>
</comment>
<comment type="similarity">
    <text evidence="9">Belongs to the carbohydrate kinase PfkB family. Ribokinase subfamily.</text>
</comment>
<keyword evidence="5 9" id="KW-0067">ATP-binding</keyword>
<proteinExistence type="inferred from homology"/>
<evidence type="ECO:0000256" key="8">
    <source>
        <dbReference type="ARBA" id="ARBA00023277"/>
    </source>
</evidence>
<dbReference type="AlphaFoldDB" id="A0A9P4MX65"/>
<dbReference type="EMBL" id="ML986667">
    <property type="protein sequence ID" value="KAF2261000.1"/>
    <property type="molecule type" value="Genomic_DNA"/>
</dbReference>
<sequence length="329" mass="35473">MASRFLTVVGGLNMDLIFEAKRAPEAGESLDATSLFTLPGGKGCNTAIATYRASHSKPRSRQDSNPALDIASEENIQIFMNGAVGNDAFGEELKERLNSHNINTDGVLTIPDERSGTCLVIVDSATNDSRNLGYQGANLKWRPIDSNSITCLAAGHIPDLVIAHLGIPRKTIESVLQIAREKGVDTLLNPAPAYHLGKDTYKCITHLVLNHAEASTLSGCTVENWRDAAAWFIRLGVKNVVITLGSKGAYFAMSGGVEGVVDAVKDVKIVDTTGAGDTFVGTYGADYVKQKRKGVWDIRKAVWRACMAAARTIERLGAQEAMPWLDEIE</sequence>
<comment type="pathway">
    <text evidence="9">Carbohydrate metabolism; D-ribose degradation; D-ribose 5-phosphate from beta-D-ribopyranose: step 2/2.</text>
</comment>
<accession>A0A9P4MX65</accession>
<dbReference type="InterPro" id="IPR002139">
    <property type="entry name" value="Ribo/fructo_kinase"/>
</dbReference>
<dbReference type="Pfam" id="PF00294">
    <property type="entry name" value="PfkB"/>
    <property type="match status" value="1"/>
</dbReference>
<comment type="caution">
    <text evidence="9">Lacks conserved residue(s) required for the propagation of feature annotation.</text>
</comment>
<protein>
    <recommendedName>
        <fullName evidence="9">Ribokinase</fullName>
        <shortName evidence="9">RK</shortName>
        <ecNumber evidence="9">2.7.1.15</ecNumber>
    </recommendedName>
</protein>
<feature type="binding site" evidence="9">
    <location>
        <position position="315"/>
    </location>
    <ligand>
        <name>K(+)</name>
        <dbReference type="ChEBI" id="CHEBI:29103"/>
    </ligand>
</feature>
<evidence type="ECO:0000256" key="3">
    <source>
        <dbReference type="ARBA" id="ARBA00022741"/>
    </source>
</evidence>
<evidence type="ECO:0000256" key="4">
    <source>
        <dbReference type="ARBA" id="ARBA00022777"/>
    </source>
</evidence>
<feature type="binding site" evidence="9">
    <location>
        <begin position="276"/>
        <end position="277"/>
    </location>
    <ligand>
        <name>ATP</name>
        <dbReference type="ChEBI" id="CHEBI:30616"/>
    </ligand>
</feature>
<dbReference type="Proteomes" id="UP000800093">
    <property type="component" value="Unassembled WGS sequence"/>
</dbReference>
<dbReference type="PANTHER" id="PTHR10584:SF166">
    <property type="entry name" value="RIBOKINASE"/>
    <property type="match status" value="1"/>
</dbReference>
<evidence type="ECO:0000256" key="2">
    <source>
        <dbReference type="ARBA" id="ARBA00022723"/>
    </source>
</evidence>
<feature type="active site" description="Proton acceptor" evidence="9">
    <location>
        <position position="277"/>
    </location>
</feature>
<dbReference type="PRINTS" id="PR00990">
    <property type="entry name" value="RIBOKINASE"/>
</dbReference>
<dbReference type="Gene3D" id="3.40.1190.20">
    <property type="match status" value="1"/>
</dbReference>
<comment type="caution">
    <text evidence="11">The sequence shown here is derived from an EMBL/GenBank/DDBJ whole genome shotgun (WGS) entry which is preliminary data.</text>
</comment>
<keyword evidence="9" id="KW-0963">Cytoplasm</keyword>
<keyword evidence="8 9" id="KW-0119">Carbohydrate metabolism</keyword>
<dbReference type="EC" id="2.7.1.15" evidence="9"/>
<dbReference type="GO" id="GO:0019303">
    <property type="term" value="P:D-ribose catabolic process"/>
    <property type="evidence" value="ECO:0007669"/>
    <property type="project" value="UniProtKB-UniRule"/>
</dbReference>
<evidence type="ECO:0000256" key="5">
    <source>
        <dbReference type="ARBA" id="ARBA00022840"/>
    </source>
</evidence>
<keyword evidence="6 9" id="KW-0460">Magnesium</keyword>
<feature type="binding site" evidence="9">
    <location>
        <position position="277"/>
    </location>
    <ligand>
        <name>substrate</name>
    </ligand>
</feature>
<comment type="subcellular location">
    <subcellularLocation>
        <location evidence="9">Cytoplasm</location>
    </subcellularLocation>
    <subcellularLocation>
        <location evidence="9">Nucleus</location>
    </subcellularLocation>
</comment>
<organism evidence="11 12">
    <name type="scientific">Lojkania enalia</name>
    <dbReference type="NCBI Taxonomy" id="147567"/>
    <lineage>
        <taxon>Eukaryota</taxon>
        <taxon>Fungi</taxon>
        <taxon>Dikarya</taxon>
        <taxon>Ascomycota</taxon>
        <taxon>Pezizomycotina</taxon>
        <taxon>Dothideomycetes</taxon>
        <taxon>Pleosporomycetidae</taxon>
        <taxon>Pleosporales</taxon>
        <taxon>Pleosporales incertae sedis</taxon>
        <taxon>Lojkania</taxon>
    </lineage>
</organism>
<keyword evidence="2 9" id="KW-0479">Metal-binding</keyword>
<dbReference type="InterPro" id="IPR029056">
    <property type="entry name" value="Ribokinase-like"/>
</dbReference>
<feature type="binding site" evidence="9">
    <location>
        <begin position="13"/>
        <end position="15"/>
    </location>
    <ligand>
        <name>substrate</name>
    </ligand>
</feature>
<keyword evidence="7 9" id="KW-0630">Potassium</keyword>
<evidence type="ECO:0000256" key="1">
    <source>
        <dbReference type="ARBA" id="ARBA00022679"/>
    </source>
</evidence>
<dbReference type="GO" id="GO:0005634">
    <property type="term" value="C:nucleus"/>
    <property type="evidence" value="ECO:0007669"/>
    <property type="project" value="UniProtKB-SubCell"/>
</dbReference>
<comment type="activity regulation">
    <text evidence="9">Activated by a monovalent cation that binds near, but not in, the active site. The most likely occupant of the site in vivo is potassium. Ion binding induces a conformational change that may alter substrate affinity.</text>
</comment>
<comment type="subunit">
    <text evidence="9">Homodimer.</text>
</comment>
<keyword evidence="1 9" id="KW-0808">Transferase</keyword>
<comment type="cofactor">
    <cofactor evidence="9">
        <name>Mg(2+)</name>
        <dbReference type="ChEBI" id="CHEBI:18420"/>
    </cofactor>
    <text evidence="9">Requires a divalent cation, most likely magnesium in vivo, as an electrophilic catalyst to aid phosphoryl group transfer. It is the chelate of the metal and the nucleotide that is the actual substrate.</text>
</comment>
<dbReference type="SUPFAM" id="SSF53613">
    <property type="entry name" value="Ribokinase-like"/>
    <property type="match status" value="1"/>
</dbReference>
<keyword evidence="4 9" id="KW-0418">Kinase</keyword>
<evidence type="ECO:0000313" key="12">
    <source>
        <dbReference type="Proteomes" id="UP000800093"/>
    </source>
</evidence>